<dbReference type="PROSITE" id="PS51257">
    <property type="entry name" value="PROKAR_LIPOPROTEIN"/>
    <property type="match status" value="1"/>
</dbReference>
<proteinExistence type="predicted"/>
<organism evidence="2 3">
    <name type="scientific">Sphingomonas arantia</name>
    <dbReference type="NCBI Taxonomy" id="1460676"/>
    <lineage>
        <taxon>Bacteria</taxon>
        <taxon>Pseudomonadati</taxon>
        <taxon>Pseudomonadota</taxon>
        <taxon>Alphaproteobacteria</taxon>
        <taxon>Sphingomonadales</taxon>
        <taxon>Sphingomonadaceae</taxon>
        <taxon>Sphingomonas</taxon>
    </lineage>
</organism>
<sequence length="173" mass="18035">MTYRPRAAALPALSCAALALLAGCAGDTAFPSLAPRPIEAIARQPERTVTAPVPVGDSALETQVTALETELKDAALEWSSTAATTRTAVGRARGAAVGSEGWIVAQQAVSRLDAIRERTAKVTEALDQLRIDRAQAAKVIDTARLDRIWAASVAQGEAQDTEYAALLAGLKSA</sequence>
<dbReference type="EMBL" id="JBHUGS010000002">
    <property type="protein sequence ID" value="MFD1950722.1"/>
    <property type="molecule type" value="Genomic_DNA"/>
</dbReference>
<comment type="caution">
    <text evidence="2">The sequence shown here is derived from an EMBL/GenBank/DDBJ whole genome shotgun (WGS) entry which is preliminary data.</text>
</comment>
<evidence type="ECO:0000313" key="3">
    <source>
        <dbReference type="Proteomes" id="UP001597400"/>
    </source>
</evidence>
<dbReference type="Proteomes" id="UP001597400">
    <property type="component" value="Unassembled WGS sequence"/>
</dbReference>
<evidence type="ECO:0000256" key="1">
    <source>
        <dbReference type="SAM" id="SignalP"/>
    </source>
</evidence>
<keyword evidence="1" id="KW-0732">Signal</keyword>
<gene>
    <name evidence="2" type="ORF">ACFSGX_08080</name>
</gene>
<feature type="chain" id="PRO_5047383881" description="Lipoprotein" evidence="1">
    <location>
        <begin position="23"/>
        <end position="173"/>
    </location>
</feature>
<feature type="signal peptide" evidence="1">
    <location>
        <begin position="1"/>
        <end position="22"/>
    </location>
</feature>
<name>A0ABW4TYT9_9SPHN</name>
<dbReference type="RefSeq" id="WP_380928943.1">
    <property type="nucleotide sequence ID" value="NZ_JBHUGS010000002.1"/>
</dbReference>
<evidence type="ECO:0008006" key="4">
    <source>
        <dbReference type="Google" id="ProtNLM"/>
    </source>
</evidence>
<evidence type="ECO:0000313" key="2">
    <source>
        <dbReference type="EMBL" id="MFD1950722.1"/>
    </source>
</evidence>
<reference evidence="3" key="1">
    <citation type="journal article" date="2019" name="Int. J. Syst. Evol. Microbiol.">
        <title>The Global Catalogue of Microorganisms (GCM) 10K type strain sequencing project: providing services to taxonomists for standard genome sequencing and annotation.</title>
        <authorList>
            <consortium name="The Broad Institute Genomics Platform"/>
            <consortium name="The Broad Institute Genome Sequencing Center for Infectious Disease"/>
            <person name="Wu L."/>
            <person name="Ma J."/>
        </authorList>
    </citation>
    <scope>NUCLEOTIDE SEQUENCE [LARGE SCALE GENOMIC DNA]</scope>
    <source>
        <strain evidence="3">CGMCC 1.12702</strain>
    </source>
</reference>
<protein>
    <recommendedName>
        <fullName evidence="4">Lipoprotein</fullName>
    </recommendedName>
</protein>
<keyword evidence="3" id="KW-1185">Reference proteome</keyword>
<accession>A0ABW4TYT9</accession>